<dbReference type="PANTHER" id="PTHR11848:SF298">
    <property type="entry name" value="DAWDLE, ISOFORM A"/>
    <property type="match status" value="1"/>
</dbReference>
<evidence type="ECO:0000256" key="6">
    <source>
        <dbReference type="RuleBase" id="RU000354"/>
    </source>
</evidence>
<dbReference type="AlphaFoldDB" id="A0A1W4WRH3"/>
<dbReference type="KEGG" id="apln:108735311"/>
<keyword evidence="9" id="KW-1185">Reference proteome</keyword>
<evidence type="ECO:0000259" key="8">
    <source>
        <dbReference type="PROSITE" id="PS51362"/>
    </source>
</evidence>
<dbReference type="InterPro" id="IPR001111">
    <property type="entry name" value="TGF-b_propeptide"/>
</dbReference>
<evidence type="ECO:0000256" key="5">
    <source>
        <dbReference type="ARBA" id="ARBA00023157"/>
    </source>
</evidence>
<dbReference type="InterPro" id="IPR029034">
    <property type="entry name" value="Cystine-knot_cytokine"/>
</dbReference>
<dbReference type="InParanoid" id="A0A1W4WRH3"/>
<dbReference type="Gene3D" id="2.10.90.10">
    <property type="entry name" value="Cystine-knot cytokines"/>
    <property type="match status" value="1"/>
</dbReference>
<evidence type="ECO:0000256" key="2">
    <source>
        <dbReference type="ARBA" id="ARBA00006656"/>
    </source>
</evidence>
<dbReference type="InterPro" id="IPR015615">
    <property type="entry name" value="TGF-beta-rel"/>
</dbReference>
<feature type="domain" description="TGF-beta family profile" evidence="8">
    <location>
        <begin position="283"/>
        <end position="403"/>
    </location>
</feature>
<dbReference type="Proteomes" id="UP000192223">
    <property type="component" value="Unplaced"/>
</dbReference>
<dbReference type="SUPFAM" id="SSF57501">
    <property type="entry name" value="Cystine-knot cytokines"/>
    <property type="match status" value="1"/>
</dbReference>
<evidence type="ECO:0000256" key="1">
    <source>
        <dbReference type="ARBA" id="ARBA00004613"/>
    </source>
</evidence>
<dbReference type="InterPro" id="IPR001839">
    <property type="entry name" value="TGF-b_C"/>
</dbReference>
<keyword evidence="7" id="KW-1133">Transmembrane helix</keyword>
<comment type="similarity">
    <text evidence="2 6">Belongs to the TGF-beta family.</text>
</comment>
<dbReference type="OrthoDB" id="6516235at2759"/>
<dbReference type="GO" id="GO:0005615">
    <property type="term" value="C:extracellular space"/>
    <property type="evidence" value="ECO:0007669"/>
    <property type="project" value="TreeGrafter"/>
</dbReference>
<feature type="transmembrane region" description="Helical" evidence="7">
    <location>
        <begin position="12"/>
        <end position="36"/>
    </location>
</feature>
<organism evidence="9 10">
    <name type="scientific">Agrilus planipennis</name>
    <name type="common">Emerald ash borer</name>
    <name type="synonym">Agrilus marcopoli</name>
    <dbReference type="NCBI Taxonomy" id="224129"/>
    <lineage>
        <taxon>Eukaryota</taxon>
        <taxon>Metazoa</taxon>
        <taxon>Ecdysozoa</taxon>
        <taxon>Arthropoda</taxon>
        <taxon>Hexapoda</taxon>
        <taxon>Insecta</taxon>
        <taxon>Pterygota</taxon>
        <taxon>Neoptera</taxon>
        <taxon>Endopterygota</taxon>
        <taxon>Coleoptera</taxon>
        <taxon>Polyphaga</taxon>
        <taxon>Elateriformia</taxon>
        <taxon>Buprestoidea</taxon>
        <taxon>Buprestidae</taxon>
        <taxon>Agrilinae</taxon>
        <taxon>Agrilus</taxon>
    </lineage>
</organism>
<dbReference type="Pfam" id="PF00019">
    <property type="entry name" value="TGF_beta"/>
    <property type="match status" value="1"/>
</dbReference>
<dbReference type="PROSITE" id="PS00250">
    <property type="entry name" value="TGF_BETA_1"/>
    <property type="match status" value="1"/>
</dbReference>
<dbReference type="CTD" id="33474"/>
<evidence type="ECO:0000256" key="3">
    <source>
        <dbReference type="ARBA" id="ARBA00022525"/>
    </source>
</evidence>
<keyword evidence="3" id="KW-0964">Secreted</keyword>
<dbReference type="CDD" id="cd13752">
    <property type="entry name" value="TGF_beta_INHB"/>
    <property type="match status" value="1"/>
</dbReference>
<keyword evidence="7" id="KW-0812">Transmembrane</keyword>
<comment type="subcellular location">
    <subcellularLocation>
        <location evidence="1">Secreted</location>
    </subcellularLocation>
</comment>
<dbReference type="InterPro" id="IPR017948">
    <property type="entry name" value="TGFb_CS"/>
</dbReference>
<evidence type="ECO:0000256" key="7">
    <source>
        <dbReference type="SAM" id="Phobius"/>
    </source>
</evidence>
<proteinExistence type="inferred from homology"/>
<dbReference type="STRING" id="224129.A0A1W4WRH3"/>
<dbReference type="FunCoup" id="A0A1W4WRH3">
    <property type="interactions" value="58"/>
</dbReference>
<name>A0A1W4WRH3_AGRPL</name>
<dbReference type="SMART" id="SM00204">
    <property type="entry name" value="TGFB"/>
    <property type="match status" value="1"/>
</dbReference>
<dbReference type="Gene3D" id="2.60.120.970">
    <property type="match status" value="1"/>
</dbReference>
<evidence type="ECO:0000256" key="4">
    <source>
        <dbReference type="ARBA" id="ARBA00023030"/>
    </source>
</evidence>
<keyword evidence="4 6" id="KW-0339">Growth factor</keyword>
<evidence type="ECO:0000313" key="9">
    <source>
        <dbReference type="Proteomes" id="UP000192223"/>
    </source>
</evidence>
<dbReference type="GeneID" id="108735311"/>
<keyword evidence="7" id="KW-0472">Membrane</keyword>
<evidence type="ECO:0000313" key="10">
    <source>
        <dbReference type="RefSeq" id="XP_018322728.1"/>
    </source>
</evidence>
<dbReference type="GO" id="GO:0008083">
    <property type="term" value="F:growth factor activity"/>
    <property type="evidence" value="ECO:0007669"/>
    <property type="project" value="UniProtKB-KW"/>
</dbReference>
<dbReference type="PANTHER" id="PTHR11848">
    <property type="entry name" value="TGF-BETA FAMILY"/>
    <property type="match status" value="1"/>
</dbReference>
<keyword evidence="5" id="KW-1015">Disulfide bond</keyword>
<dbReference type="GO" id="GO:0005125">
    <property type="term" value="F:cytokine activity"/>
    <property type="evidence" value="ECO:0007669"/>
    <property type="project" value="TreeGrafter"/>
</dbReference>
<dbReference type="Pfam" id="PF00688">
    <property type="entry name" value="TGFb_propeptide"/>
    <property type="match status" value="1"/>
</dbReference>
<protein>
    <submittedName>
        <fullName evidence="10">Inhibin beta A chain</fullName>
    </submittedName>
</protein>
<sequence>MGKQEIEMFRVAFLVAILCNFVGVSAGYISIFGPWFDSSPSTSSTPSPTSEPNGMARSRQHKYTITEEQLTAIRIEYIKNQILRKLRLKHKPSVSKAFLPKLVIESNSILPKVQDDSSNLYFDDFYGKTTQAVVFPYEDEAKCVRKVQYPSACLPFVLPKDVHASEVSTAELWVYKKADSEDIHNQTFIVSEIAHWDAKKSFQKTTPIYINQTTVTEGWLTIDVTQIVKNWLDNKSSLTHAINVACKTCSKDVGDSPISFKLNDKPFVVIHTHSQQKRTVHRRTKRHVNCYPGVTDCCRESLYISFADIGWDDWIISPSGYNAYFCKGSCNSATAKTLSASQHNSILQKVMYDPNRNSGNRLELTTCCAATQFQPLQLFYMDNNKTITSKILSNMIVETCGCM</sequence>
<accession>A0A1W4WRH3</accession>
<gene>
    <name evidence="10" type="primary">LOC108735311</name>
</gene>
<dbReference type="PROSITE" id="PS51362">
    <property type="entry name" value="TGF_BETA_2"/>
    <property type="match status" value="1"/>
</dbReference>
<dbReference type="RefSeq" id="XP_018322728.1">
    <property type="nucleotide sequence ID" value="XM_018467226.2"/>
</dbReference>
<reference evidence="10" key="1">
    <citation type="submission" date="2025-08" db="UniProtKB">
        <authorList>
            <consortium name="RefSeq"/>
        </authorList>
    </citation>
    <scope>IDENTIFICATION</scope>
    <source>
        <tissue evidence="10">Entire body</tissue>
    </source>
</reference>